<dbReference type="AlphaFoldDB" id="A0A4Y2RNI9"/>
<reference evidence="1 2" key="1">
    <citation type="journal article" date="2019" name="Sci. Rep.">
        <title>Orb-weaving spider Araneus ventricosus genome elucidates the spidroin gene catalogue.</title>
        <authorList>
            <person name="Kono N."/>
            <person name="Nakamura H."/>
            <person name="Ohtoshi R."/>
            <person name="Moran D.A.P."/>
            <person name="Shinohara A."/>
            <person name="Yoshida Y."/>
            <person name="Fujiwara M."/>
            <person name="Mori M."/>
            <person name="Tomita M."/>
            <person name="Arakawa K."/>
        </authorList>
    </citation>
    <scope>NUCLEOTIDE SEQUENCE [LARGE SCALE GENOMIC DNA]</scope>
</reference>
<accession>A0A4Y2RNI9</accession>
<comment type="caution">
    <text evidence="1">The sequence shown here is derived from an EMBL/GenBank/DDBJ whole genome shotgun (WGS) entry which is preliminary data.</text>
</comment>
<keyword evidence="2" id="KW-1185">Reference proteome</keyword>
<dbReference type="EMBL" id="BGPR01146266">
    <property type="protein sequence ID" value="GBN77258.1"/>
    <property type="molecule type" value="Genomic_DNA"/>
</dbReference>
<sequence length="104" mass="11762">NLQELEKHRVDQGRLLERNTDMVTSIRNRLATGRKERFYYLTIPGIIRIIEVPSGMVLVSEPGSKPDSSKYQPCVWTWCSFSLVGCRNLEMSVPARMSSSTGQG</sequence>
<evidence type="ECO:0000313" key="2">
    <source>
        <dbReference type="Proteomes" id="UP000499080"/>
    </source>
</evidence>
<feature type="non-terminal residue" evidence="1">
    <location>
        <position position="1"/>
    </location>
</feature>
<organism evidence="1 2">
    <name type="scientific">Araneus ventricosus</name>
    <name type="common">Orbweaver spider</name>
    <name type="synonym">Epeira ventricosa</name>
    <dbReference type="NCBI Taxonomy" id="182803"/>
    <lineage>
        <taxon>Eukaryota</taxon>
        <taxon>Metazoa</taxon>
        <taxon>Ecdysozoa</taxon>
        <taxon>Arthropoda</taxon>
        <taxon>Chelicerata</taxon>
        <taxon>Arachnida</taxon>
        <taxon>Araneae</taxon>
        <taxon>Araneomorphae</taxon>
        <taxon>Entelegynae</taxon>
        <taxon>Araneoidea</taxon>
        <taxon>Araneidae</taxon>
        <taxon>Araneus</taxon>
    </lineage>
</organism>
<dbReference type="Proteomes" id="UP000499080">
    <property type="component" value="Unassembled WGS sequence"/>
</dbReference>
<protein>
    <submittedName>
        <fullName evidence="1">Uncharacterized protein</fullName>
    </submittedName>
</protein>
<evidence type="ECO:0000313" key="1">
    <source>
        <dbReference type="EMBL" id="GBN77258.1"/>
    </source>
</evidence>
<name>A0A4Y2RNI9_ARAVE</name>
<gene>
    <name evidence="1" type="ORF">AVEN_164020_1</name>
</gene>
<proteinExistence type="predicted"/>